<gene>
    <name evidence="1" type="ORF">HAX54_001783</name>
</gene>
<evidence type="ECO:0000313" key="1">
    <source>
        <dbReference type="EMBL" id="MCD7465703.1"/>
    </source>
</evidence>
<dbReference type="PANTHER" id="PTHR35918">
    <property type="entry name" value="OS06G0674800 PROTEIN"/>
    <property type="match status" value="1"/>
</dbReference>
<name>A0ABS8T3K1_DATST</name>
<accession>A0ABS8T3K1</accession>
<dbReference type="PANTHER" id="PTHR35918:SF1">
    <property type="entry name" value="BTB DOMAIN-CONTAINING PROTEIN"/>
    <property type="match status" value="1"/>
</dbReference>
<dbReference type="Proteomes" id="UP000823775">
    <property type="component" value="Unassembled WGS sequence"/>
</dbReference>
<comment type="caution">
    <text evidence="1">The sequence shown here is derived from an EMBL/GenBank/DDBJ whole genome shotgun (WGS) entry which is preliminary data.</text>
</comment>
<reference evidence="1 2" key="1">
    <citation type="journal article" date="2021" name="BMC Genomics">
        <title>Datura genome reveals duplications of psychoactive alkaloid biosynthetic genes and high mutation rate following tissue culture.</title>
        <authorList>
            <person name="Rajewski A."/>
            <person name="Carter-House D."/>
            <person name="Stajich J."/>
            <person name="Litt A."/>
        </authorList>
    </citation>
    <scope>NUCLEOTIDE SEQUENCE [LARGE SCALE GENOMIC DNA]</scope>
    <source>
        <strain evidence="1">AR-01</strain>
    </source>
</reference>
<sequence length="116" mass="13747">MYMMITTREFEQNLHTTIHRPSRCQFVGIPWLKDLHDKCFRLIVSILDSYQYLSIKIIQMAANLNQWKLVEVTAEYLAPMYHHLRNSSEFDALDEHLIEIIRAASVQFSQRNGHLL</sequence>
<evidence type="ECO:0000313" key="2">
    <source>
        <dbReference type="Proteomes" id="UP000823775"/>
    </source>
</evidence>
<protein>
    <submittedName>
        <fullName evidence="1">Uncharacterized protein</fullName>
    </submittedName>
</protein>
<keyword evidence="2" id="KW-1185">Reference proteome</keyword>
<dbReference type="InterPro" id="IPR044953">
    <property type="entry name" value="At1g04390-like"/>
</dbReference>
<organism evidence="1 2">
    <name type="scientific">Datura stramonium</name>
    <name type="common">Jimsonweed</name>
    <name type="synonym">Common thornapple</name>
    <dbReference type="NCBI Taxonomy" id="4076"/>
    <lineage>
        <taxon>Eukaryota</taxon>
        <taxon>Viridiplantae</taxon>
        <taxon>Streptophyta</taxon>
        <taxon>Embryophyta</taxon>
        <taxon>Tracheophyta</taxon>
        <taxon>Spermatophyta</taxon>
        <taxon>Magnoliopsida</taxon>
        <taxon>eudicotyledons</taxon>
        <taxon>Gunneridae</taxon>
        <taxon>Pentapetalae</taxon>
        <taxon>asterids</taxon>
        <taxon>lamiids</taxon>
        <taxon>Solanales</taxon>
        <taxon>Solanaceae</taxon>
        <taxon>Solanoideae</taxon>
        <taxon>Datureae</taxon>
        <taxon>Datura</taxon>
    </lineage>
</organism>
<proteinExistence type="predicted"/>
<dbReference type="EMBL" id="JACEIK010001071">
    <property type="protein sequence ID" value="MCD7465703.1"/>
    <property type="molecule type" value="Genomic_DNA"/>
</dbReference>